<reference evidence="2 3" key="1">
    <citation type="submission" date="2018-02" db="EMBL/GenBank/DDBJ databases">
        <title>The genomes of Aspergillus section Nigri reveals drivers in fungal speciation.</title>
        <authorList>
            <consortium name="DOE Joint Genome Institute"/>
            <person name="Vesth T.C."/>
            <person name="Nybo J."/>
            <person name="Theobald S."/>
            <person name="Brandl J."/>
            <person name="Frisvad J.C."/>
            <person name="Nielsen K.F."/>
            <person name="Lyhne E.K."/>
            <person name="Kogle M.E."/>
            <person name="Kuo A."/>
            <person name="Riley R."/>
            <person name="Clum A."/>
            <person name="Nolan M."/>
            <person name="Lipzen A."/>
            <person name="Salamov A."/>
            <person name="Henrissat B."/>
            <person name="Wiebenga A."/>
            <person name="De vries R.P."/>
            <person name="Grigoriev I.V."/>
            <person name="Mortensen U.H."/>
            <person name="Andersen M.R."/>
            <person name="Baker S.E."/>
        </authorList>
    </citation>
    <scope>NUCLEOTIDE SEQUENCE [LARGE SCALE GENOMIC DNA]</scope>
    <source>
        <strain evidence="2 3">CBS 115571</strain>
    </source>
</reference>
<dbReference type="Proteomes" id="UP000249829">
    <property type="component" value="Unassembled WGS sequence"/>
</dbReference>
<evidence type="ECO:0000256" key="1">
    <source>
        <dbReference type="SAM" id="MobiDB-lite"/>
    </source>
</evidence>
<gene>
    <name evidence="2" type="ORF">BO99DRAFT_59078</name>
</gene>
<name>A0A2V5GW28_ASPV1</name>
<keyword evidence="3" id="KW-1185">Reference proteome</keyword>
<dbReference type="AlphaFoldDB" id="A0A2V5GW28"/>
<evidence type="ECO:0000313" key="3">
    <source>
        <dbReference type="Proteomes" id="UP000249829"/>
    </source>
</evidence>
<dbReference type="EMBL" id="KZ825248">
    <property type="protein sequence ID" value="PYI13342.1"/>
    <property type="molecule type" value="Genomic_DNA"/>
</dbReference>
<feature type="region of interest" description="Disordered" evidence="1">
    <location>
        <begin position="100"/>
        <end position="122"/>
    </location>
</feature>
<evidence type="ECO:0000313" key="2">
    <source>
        <dbReference type="EMBL" id="PYI13342.1"/>
    </source>
</evidence>
<sequence length="122" mass="13260">MSFVVAMVYCTQDASVLDPGPRRGTGKHVLLYVMSFLVIAMCTVLDPSEHSVLAPPHEFSGAYFWSSLSFCMRMFVFRGCAGHSAANSWADEPVLQVESVPGPTQARVEPRRVFRGSGSASS</sequence>
<proteinExistence type="predicted"/>
<organism evidence="2 3">
    <name type="scientific">Aspergillus violaceofuscus (strain CBS 115571)</name>
    <dbReference type="NCBI Taxonomy" id="1450538"/>
    <lineage>
        <taxon>Eukaryota</taxon>
        <taxon>Fungi</taxon>
        <taxon>Dikarya</taxon>
        <taxon>Ascomycota</taxon>
        <taxon>Pezizomycotina</taxon>
        <taxon>Eurotiomycetes</taxon>
        <taxon>Eurotiomycetidae</taxon>
        <taxon>Eurotiales</taxon>
        <taxon>Aspergillaceae</taxon>
        <taxon>Aspergillus</taxon>
    </lineage>
</organism>
<accession>A0A2V5GW28</accession>
<protein>
    <submittedName>
        <fullName evidence="2">Uncharacterized protein</fullName>
    </submittedName>
</protein>